<gene>
    <name evidence="6" type="ordered locus">Bpet3355</name>
</gene>
<keyword evidence="3" id="KW-0238">DNA-binding</keyword>
<protein>
    <submittedName>
        <fullName evidence="6">Transcriptional regulator, LysR-family</fullName>
    </submittedName>
</protein>
<dbReference type="GO" id="GO:0000976">
    <property type="term" value="F:transcription cis-regulatory region binding"/>
    <property type="evidence" value="ECO:0007669"/>
    <property type="project" value="TreeGrafter"/>
</dbReference>
<evidence type="ECO:0000313" key="7">
    <source>
        <dbReference type="Proteomes" id="UP000001225"/>
    </source>
</evidence>
<dbReference type="Gene3D" id="3.40.190.10">
    <property type="entry name" value="Periplasmic binding protein-like II"/>
    <property type="match status" value="2"/>
</dbReference>
<proteinExistence type="inferred from homology"/>
<dbReference type="Pfam" id="PF00126">
    <property type="entry name" value="HTH_1"/>
    <property type="match status" value="1"/>
</dbReference>
<keyword evidence="7" id="KW-1185">Reference proteome</keyword>
<dbReference type="KEGG" id="bpt:Bpet3355"/>
<dbReference type="STRING" id="94624.Bpet3355"/>
<dbReference type="Pfam" id="PF03466">
    <property type="entry name" value="LysR_substrate"/>
    <property type="match status" value="1"/>
</dbReference>
<organism evidence="6 7">
    <name type="scientific">Bordetella petrii (strain ATCC BAA-461 / DSM 12804 / CCUG 43448 / CIP 107267 / Se-1111R)</name>
    <dbReference type="NCBI Taxonomy" id="340100"/>
    <lineage>
        <taxon>Bacteria</taxon>
        <taxon>Pseudomonadati</taxon>
        <taxon>Pseudomonadota</taxon>
        <taxon>Betaproteobacteria</taxon>
        <taxon>Burkholderiales</taxon>
        <taxon>Alcaligenaceae</taxon>
        <taxon>Bordetella</taxon>
    </lineage>
</organism>
<dbReference type="GO" id="GO:0003700">
    <property type="term" value="F:DNA-binding transcription factor activity"/>
    <property type="evidence" value="ECO:0007669"/>
    <property type="project" value="InterPro"/>
</dbReference>
<dbReference type="PANTHER" id="PTHR30126">
    <property type="entry name" value="HTH-TYPE TRANSCRIPTIONAL REGULATOR"/>
    <property type="match status" value="1"/>
</dbReference>
<dbReference type="FunFam" id="1.10.10.10:FF:000001">
    <property type="entry name" value="LysR family transcriptional regulator"/>
    <property type="match status" value="1"/>
</dbReference>
<name>A9HX21_BORPD</name>
<dbReference type="CDD" id="cd08427">
    <property type="entry name" value="PBP2_LTTR_like_2"/>
    <property type="match status" value="1"/>
</dbReference>
<evidence type="ECO:0000256" key="1">
    <source>
        <dbReference type="ARBA" id="ARBA00009437"/>
    </source>
</evidence>
<dbReference type="EMBL" id="AM902716">
    <property type="protein sequence ID" value="CAP43697.1"/>
    <property type="molecule type" value="Genomic_DNA"/>
</dbReference>
<dbReference type="Proteomes" id="UP000001225">
    <property type="component" value="Chromosome"/>
</dbReference>
<dbReference type="InterPro" id="IPR000847">
    <property type="entry name" value="LysR_HTH_N"/>
</dbReference>
<evidence type="ECO:0000259" key="5">
    <source>
        <dbReference type="PROSITE" id="PS50931"/>
    </source>
</evidence>
<keyword evidence="2" id="KW-0805">Transcription regulation</keyword>
<dbReference type="PANTHER" id="PTHR30126:SF40">
    <property type="entry name" value="HTH-TYPE TRANSCRIPTIONAL REGULATOR GLTR"/>
    <property type="match status" value="1"/>
</dbReference>
<evidence type="ECO:0000313" key="6">
    <source>
        <dbReference type="EMBL" id="CAP43697.1"/>
    </source>
</evidence>
<keyword evidence="4" id="KW-0804">Transcription</keyword>
<dbReference type="eggNOG" id="COG0583">
    <property type="taxonomic scope" value="Bacteria"/>
</dbReference>
<dbReference type="InterPro" id="IPR036388">
    <property type="entry name" value="WH-like_DNA-bd_sf"/>
</dbReference>
<reference evidence="6 7" key="1">
    <citation type="journal article" date="2008" name="BMC Genomics">
        <title>The missing link: Bordetella petrii is endowed with both the metabolic versatility of environmental bacteria and virulence traits of pathogenic Bordetellae.</title>
        <authorList>
            <person name="Gross R."/>
            <person name="Guzman C.A."/>
            <person name="Sebaihia M."/>
            <person name="Martins Dos Santos V.A."/>
            <person name="Pieper D.H."/>
            <person name="Koebnik R."/>
            <person name="Lechner M."/>
            <person name="Bartels D."/>
            <person name="Buhrmester J."/>
            <person name="Choudhuri J.V."/>
            <person name="Ebensen T."/>
            <person name="Gaigalat L."/>
            <person name="Herrmann S."/>
            <person name="Khachane A.N."/>
            <person name="Larisch C."/>
            <person name="Link S."/>
            <person name="Linke B."/>
            <person name="Meyer F."/>
            <person name="Mormann S."/>
            <person name="Nakunst D."/>
            <person name="Rueckert C."/>
            <person name="Schneiker-Bekel S."/>
            <person name="Schulze K."/>
            <person name="Vorhoelter F.J."/>
            <person name="Yevsa T."/>
            <person name="Engle J.T."/>
            <person name="Goldman W.E."/>
            <person name="Puehler A."/>
            <person name="Goebel U.B."/>
            <person name="Goesmann A."/>
            <person name="Bloecker H."/>
            <person name="Kaiser O."/>
            <person name="Martinez-Arias R."/>
        </authorList>
    </citation>
    <scope>NUCLEOTIDE SEQUENCE [LARGE SCALE GENOMIC DNA]</scope>
    <source>
        <strain evidence="7">ATCC BAA-461 / DSM 12804 / CCUG 43448 / CIP 107267 / Se-1111R</strain>
    </source>
</reference>
<dbReference type="InterPro" id="IPR005119">
    <property type="entry name" value="LysR_subst-bd"/>
</dbReference>
<evidence type="ECO:0000256" key="2">
    <source>
        <dbReference type="ARBA" id="ARBA00023015"/>
    </source>
</evidence>
<comment type="similarity">
    <text evidence="1">Belongs to the LysR transcriptional regulatory family.</text>
</comment>
<evidence type="ECO:0000256" key="4">
    <source>
        <dbReference type="ARBA" id="ARBA00023163"/>
    </source>
</evidence>
<dbReference type="SUPFAM" id="SSF46785">
    <property type="entry name" value="Winged helix' DNA-binding domain"/>
    <property type="match status" value="1"/>
</dbReference>
<evidence type="ECO:0000256" key="3">
    <source>
        <dbReference type="ARBA" id="ARBA00023125"/>
    </source>
</evidence>
<dbReference type="SUPFAM" id="SSF53850">
    <property type="entry name" value="Periplasmic binding protein-like II"/>
    <property type="match status" value="1"/>
</dbReference>
<dbReference type="AlphaFoldDB" id="A9HX21"/>
<dbReference type="InterPro" id="IPR036390">
    <property type="entry name" value="WH_DNA-bd_sf"/>
</dbReference>
<feature type="domain" description="HTH lysR-type" evidence="5">
    <location>
        <begin position="1"/>
        <end position="58"/>
    </location>
</feature>
<sequence>MNTEYLESFAKVVECRSLAEAARRLHLTSGAVAARIRILESELATTLVQRSGQTITPTEAGMRIYDRAKELIQSARDLQAIASSGAPEGELQLGAFPSALTTHVPVLLDGFCARHPDLSIYIAYDASAELCRRVHLGQLDAAVVIEPTFAIHKNCDLHTLQEEPLIVIAPAHMAGRDAHDLLLHEPFIRYDRMAHSGQLVDRYLKDNALVPRQRIEVDSLLTIVSLVERGVGVSLVPDSFSIWYKADGLVKIPLPERTPIRRIGMIWGRHSPRLSVVQALVEHASRAL</sequence>
<dbReference type="Gene3D" id="1.10.10.10">
    <property type="entry name" value="Winged helix-like DNA-binding domain superfamily/Winged helix DNA-binding domain"/>
    <property type="match status" value="1"/>
</dbReference>
<accession>A9HX21</accession>
<dbReference type="PROSITE" id="PS50931">
    <property type="entry name" value="HTH_LYSR"/>
    <property type="match status" value="1"/>
</dbReference>